<reference evidence="3 4" key="1">
    <citation type="submission" date="2024-05" db="EMBL/GenBank/DDBJ databases">
        <authorList>
            <person name="Wallberg A."/>
        </authorList>
    </citation>
    <scope>NUCLEOTIDE SEQUENCE [LARGE SCALE GENOMIC DNA]</scope>
</reference>
<dbReference type="PANTHER" id="PTHR12236:SF79">
    <property type="entry name" value="CUTICULAR PROTEIN 50CB-RELATED"/>
    <property type="match status" value="1"/>
</dbReference>
<feature type="chain" id="PRO_5043965740" description="Cuticular protein" evidence="2">
    <location>
        <begin position="24"/>
        <end position="307"/>
    </location>
</feature>
<evidence type="ECO:0000256" key="2">
    <source>
        <dbReference type="SAM" id="SignalP"/>
    </source>
</evidence>
<name>A0AAV2RSP7_MEGNR</name>
<dbReference type="InterPro" id="IPR031311">
    <property type="entry name" value="CHIT_BIND_RR_consensus"/>
</dbReference>
<accession>A0AAV2RSP7</accession>
<keyword evidence="2" id="KW-0732">Signal</keyword>
<dbReference type="GO" id="GO:0031012">
    <property type="term" value="C:extracellular matrix"/>
    <property type="evidence" value="ECO:0007669"/>
    <property type="project" value="TreeGrafter"/>
</dbReference>
<dbReference type="EMBL" id="CAXKWB010032793">
    <property type="protein sequence ID" value="CAL4141905.1"/>
    <property type="molecule type" value="Genomic_DNA"/>
</dbReference>
<comment type="caution">
    <text evidence="3">The sequence shown here is derived from an EMBL/GenBank/DDBJ whole genome shotgun (WGS) entry which is preliminary data.</text>
</comment>
<evidence type="ECO:0000313" key="4">
    <source>
        <dbReference type="Proteomes" id="UP001497623"/>
    </source>
</evidence>
<dbReference type="Pfam" id="PF00379">
    <property type="entry name" value="Chitin_bind_4"/>
    <property type="match status" value="1"/>
</dbReference>
<dbReference type="GO" id="GO:0042302">
    <property type="term" value="F:structural constituent of cuticle"/>
    <property type="evidence" value="ECO:0007669"/>
    <property type="project" value="UniProtKB-KW"/>
</dbReference>
<dbReference type="InterPro" id="IPR000618">
    <property type="entry name" value="Insect_cuticle"/>
</dbReference>
<dbReference type="GO" id="GO:0005615">
    <property type="term" value="C:extracellular space"/>
    <property type="evidence" value="ECO:0007669"/>
    <property type="project" value="TreeGrafter"/>
</dbReference>
<organism evidence="3 4">
    <name type="scientific">Meganyctiphanes norvegica</name>
    <name type="common">Northern krill</name>
    <name type="synonym">Thysanopoda norvegica</name>
    <dbReference type="NCBI Taxonomy" id="48144"/>
    <lineage>
        <taxon>Eukaryota</taxon>
        <taxon>Metazoa</taxon>
        <taxon>Ecdysozoa</taxon>
        <taxon>Arthropoda</taxon>
        <taxon>Crustacea</taxon>
        <taxon>Multicrustacea</taxon>
        <taxon>Malacostraca</taxon>
        <taxon>Eumalacostraca</taxon>
        <taxon>Eucarida</taxon>
        <taxon>Euphausiacea</taxon>
        <taxon>Euphausiidae</taxon>
        <taxon>Meganyctiphanes</taxon>
    </lineage>
</organism>
<evidence type="ECO:0008006" key="5">
    <source>
        <dbReference type="Google" id="ProtNLM"/>
    </source>
</evidence>
<protein>
    <recommendedName>
        <fullName evidence="5">Cuticular protein</fullName>
    </recommendedName>
</protein>
<dbReference type="AlphaFoldDB" id="A0AAV2RSP7"/>
<dbReference type="PROSITE" id="PS00233">
    <property type="entry name" value="CHIT_BIND_RR_1"/>
    <property type="match status" value="1"/>
</dbReference>
<dbReference type="InterPro" id="IPR051217">
    <property type="entry name" value="Insect_Cuticle_Struc_Prot"/>
</dbReference>
<dbReference type="PANTHER" id="PTHR12236">
    <property type="entry name" value="STRUCTURAL CONTITUENT OF CUTICLE"/>
    <property type="match status" value="1"/>
</dbReference>
<dbReference type="Proteomes" id="UP001497623">
    <property type="component" value="Unassembled WGS sequence"/>
</dbReference>
<feature type="signal peptide" evidence="2">
    <location>
        <begin position="1"/>
        <end position="23"/>
    </location>
</feature>
<proteinExistence type="predicted"/>
<keyword evidence="4" id="KW-1185">Reference proteome</keyword>
<sequence>MRTAQVLRNMVWVITMLIAGSLATTLNQNVVPIQPGSTAGAGASFHRTTHDGKIMGEYAVELPDGRTQHVIYTAGHDQGYVANISYSGEAKYPPSWIHGSRSYDYGGRIIEDTQNIPKPQKLTPTPVNVPVLRRPSSIVISEPQYGYRRRYSHPFKIIRDSSDSKYNSRISSSSFEVGNDKDINKSYEEIHRGTQQSREQEFKTSKRFHIDSATVPTITSSTTTLNPFYSYYSKAATHFKKSPRYQNKGSPLYLLQKPPTIGVATEYKKSNTIPDMEISNSDKESKPLYIPKYFDFALKRHPPSYPR</sequence>
<keyword evidence="1" id="KW-0193">Cuticle</keyword>
<feature type="non-terminal residue" evidence="3">
    <location>
        <position position="307"/>
    </location>
</feature>
<evidence type="ECO:0000256" key="1">
    <source>
        <dbReference type="ARBA" id="ARBA00022460"/>
    </source>
</evidence>
<evidence type="ECO:0000313" key="3">
    <source>
        <dbReference type="EMBL" id="CAL4141905.1"/>
    </source>
</evidence>
<gene>
    <name evidence="3" type="ORF">MNOR_LOCUS28944</name>
</gene>